<accession>A0A4D7QPM7</accession>
<dbReference type="Gene3D" id="3.40.190.10">
    <property type="entry name" value="Periplasmic binding protein-like II"/>
    <property type="match status" value="1"/>
</dbReference>
<gene>
    <name evidence="2" type="ORF">E8L99_20165</name>
</gene>
<dbReference type="SUPFAM" id="SSF53850">
    <property type="entry name" value="Periplasmic binding protein-like II"/>
    <property type="match status" value="1"/>
</dbReference>
<dbReference type="InterPro" id="IPR042100">
    <property type="entry name" value="Bug_dom1"/>
</dbReference>
<dbReference type="PANTHER" id="PTHR42928">
    <property type="entry name" value="TRICARBOXYLATE-BINDING PROTEIN"/>
    <property type="match status" value="1"/>
</dbReference>
<dbReference type="Proteomes" id="UP000298588">
    <property type="component" value="Chromosome"/>
</dbReference>
<dbReference type="CDD" id="cd13578">
    <property type="entry name" value="PBP2_Bug27"/>
    <property type="match status" value="1"/>
</dbReference>
<dbReference type="AlphaFoldDB" id="A0A4D7QPM7"/>
<proteinExistence type="inferred from homology"/>
<name>A0A4D7QPM7_9HYPH</name>
<sequence>MQRAAPSNQFRWEEADMTQQSRFATTRRRLLQWGTVLGVTGGARTVSGQTQYPNRPIRLIVPFAAGGSTDVVGRLVAQHLGAHFGSSVFVENKGGAAGVLGCVEAARSPADGYTLLMGTTGTHAINPTSMGRPAYDAVKDFTPIASVGTQPMSICVHPSVRVETLKDLIAMLKADPGKYSYASAGNGGIAHLTFELFKDLAGKLESVHIPYRGGAPALQDVISGHVPILADTFSSTLPYHQQKLLRVIVMTGEKRSPLAPDIPTGVEAGLPGLVASTSGLLLGPAGLPDSVMRPLRGAFDVLMKAPEFQKKLVELNFEPATDWSPEATGRFISSEIAKWAPVVRSTGTVMN</sequence>
<organism evidence="2 3">
    <name type="scientific">Phreatobacter aquaticus</name>
    <dbReference type="NCBI Taxonomy" id="2570229"/>
    <lineage>
        <taxon>Bacteria</taxon>
        <taxon>Pseudomonadati</taxon>
        <taxon>Pseudomonadota</taxon>
        <taxon>Alphaproteobacteria</taxon>
        <taxon>Hyphomicrobiales</taxon>
        <taxon>Phreatobacteraceae</taxon>
        <taxon>Phreatobacter</taxon>
    </lineage>
</organism>
<dbReference type="PANTHER" id="PTHR42928:SF5">
    <property type="entry name" value="BLR1237 PROTEIN"/>
    <property type="match status" value="1"/>
</dbReference>
<evidence type="ECO:0000313" key="2">
    <source>
        <dbReference type="EMBL" id="QCK87903.1"/>
    </source>
</evidence>
<dbReference type="EMBL" id="CP039865">
    <property type="protein sequence ID" value="QCK87903.1"/>
    <property type="molecule type" value="Genomic_DNA"/>
</dbReference>
<evidence type="ECO:0000313" key="3">
    <source>
        <dbReference type="Proteomes" id="UP000298588"/>
    </source>
</evidence>
<dbReference type="Gene3D" id="3.40.190.150">
    <property type="entry name" value="Bordetella uptake gene, domain 1"/>
    <property type="match status" value="1"/>
</dbReference>
<dbReference type="RefSeq" id="WP_137101231.1">
    <property type="nucleotide sequence ID" value="NZ_CP039865.1"/>
</dbReference>
<reference evidence="2 3" key="1">
    <citation type="submission" date="2019-04" db="EMBL/GenBank/DDBJ databases">
        <title>Phreatobacter aquaticus sp. nov.</title>
        <authorList>
            <person name="Choi A."/>
            <person name="Baek K."/>
        </authorList>
    </citation>
    <scope>NUCLEOTIDE SEQUENCE [LARGE SCALE GENOMIC DNA]</scope>
    <source>
        <strain evidence="2 3">NMCR1094</strain>
    </source>
</reference>
<dbReference type="OrthoDB" id="7375033at2"/>
<keyword evidence="3" id="KW-1185">Reference proteome</keyword>
<dbReference type="Pfam" id="PF03401">
    <property type="entry name" value="TctC"/>
    <property type="match status" value="1"/>
</dbReference>
<evidence type="ECO:0000256" key="1">
    <source>
        <dbReference type="ARBA" id="ARBA00006987"/>
    </source>
</evidence>
<dbReference type="InterPro" id="IPR005064">
    <property type="entry name" value="BUG"/>
</dbReference>
<dbReference type="KEGG" id="paqt:E8L99_20165"/>
<protein>
    <submittedName>
        <fullName evidence="2">Tripartite tricarboxylate transporter substrate binding protein</fullName>
    </submittedName>
</protein>
<dbReference type="PIRSF" id="PIRSF017082">
    <property type="entry name" value="YflP"/>
    <property type="match status" value="1"/>
</dbReference>
<comment type="similarity">
    <text evidence="1">Belongs to the UPF0065 (bug) family.</text>
</comment>